<dbReference type="GO" id="GO:0004176">
    <property type="term" value="F:ATP-dependent peptidase activity"/>
    <property type="evidence" value="ECO:0007669"/>
    <property type="project" value="InterPro"/>
</dbReference>
<evidence type="ECO:0000256" key="6">
    <source>
        <dbReference type="SAM" id="Coils"/>
    </source>
</evidence>
<feature type="non-terminal residue" evidence="8">
    <location>
        <position position="230"/>
    </location>
</feature>
<evidence type="ECO:0000256" key="4">
    <source>
        <dbReference type="ARBA" id="ARBA00022825"/>
    </source>
</evidence>
<keyword evidence="2" id="KW-0547">Nucleotide-binding</keyword>
<dbReference type="GO" id="GO:0030163">
    <property type="term" value="P:protein catabolic process"/>
    <property type="evidence" value="ECO:0007669"/>
    <property type="project" value="InterPro"/>
</dbReference>
<dbReference type="GO" id="GO:0016887">
    <property type="term" value="F:ATP hydrolysis activity"/>
    <property type="evidence" value="ECO:0007669"/>
    <property type="project" value="InterPro"/>
</dbReference>
<feature type="non-terminal residue" evidence="8">
    <location>
        <position position="1"/>
    </location>
</feature>
<evidence type="ECO:0000256" key="1">
    <source>
        <dbReference type="ARBA" id="ARBA00022670"/>
    </source>
</evidence>
<evidence type="ECO:0000313" key="8">
    <source>
        <dbReference type="EMBL" id="SVE57002.1"/>
    </source>
</evidence>
<dbReference type="InterPro" id="IPR027417">
    <property type="entry name" value="P-loop_NTPase"/>
</dbReference>
<dbReference type="GO" id="GO:0004252">
    <property type="term" value="F:serine-type endopeptidase activity"/>
    <property type="evidence" value="ECO:0007669"/>
    <property type="project" value="InterPro"/>
</dbReference>
<gene>
    <name evidence="8" type="ORF">METZ01_LOCUS509856</name>
</gene>
<protein>
    <recommendedName>
        <fullName evidence="7">ATPase AAA-type core domain-containing protein</fullName>
    </recommendedName>
</protein>
<evidence type="ECO:0000256" key="5">
    <source>
        <dbReference type="ARBA" id="ARBA00022840"/>
    </source>
</evidence>
<dbReference type="Gene3D" id="1.20.5.5270">
    <property type="match status" value="1"/>
</dbReference>
<keyword evidence="3" id="KW-0378">Hydrolase</keyword>
<keyword evidence="6" id="KW-0175">Coiled coil</keyword>
<keyword evidence="1" id="KW-0645">Protease</keyword>
<feature type="domain" description="ATPase AAA-type core" evidence="7">
    <location>
        <begin position="189"/>
        <end position="223"/>
    </location>
</feature>
<dbReference type="InterPro" id="IPR003959">
    <property type="entry name" value="ATPase_AAA_core"/>
</dbReference>
<dbReference type="GO" id="GO:0006508">
    <property type="term" value="P:proteolysis"/>
    <property type="evidence" value="ECO:0007669"/>
    <property type="project" value="UniProtKB-KW"/>
</dbReference>
<feature type="coiled-coil region" evidence="6">
    <location>
        <begin position="88"/>
        <end position="118"/>
    </location>
</feature>
<evidence type="ECO:0000259" key="7">
    <source>
        <dbReference type="Pfam" id="PF00004"/>
    </source>
</evidence>
<dbReference type="PANTHER" id="PTHR10046">
    <property type="entry name" value="ATP DEPENDENT LON PROTEASE FAMILY MEMBER"/>
    <property type="match status" value="1"/>
</dbReference>
<evidence type="ECO:0000256" key="2">
    <source>
        <dbReference type="ARBA" id="ARBA00022741"/>
    </source>
</evidence>
<proteinExistence type="predicted"/>
<organism evidence="8">
    <name type="scientific">marine metagenome</name>
    <dbReference type="NCBI Taxonomy" id="408172"/>
    <lineage>
        <taxon>unclassified sequences</taxon>
        <taxon>metagenomes</taxon>
        <taxon>ecological metagenomes</taxon>
    </lineage>
</organism>
<keyword evidence="5" id="KW-0067">ATP-binding</keyword>
<accession>A0A383EJB1</accession>
<keyword evidence="4" id="KW-0720">Serine protease</keyword>
<dbReference type="Pfam" id="PF00004">
    <property type="entry name" value="AAA"/>
    <property type="match status" value="1"/>
</dbReference>
<dbReference type="Gene3D" id="3.40.50.300">
    <property type="entry name" value="P-loop containing nucleotide triphosphate hydrolases"/>
    <property type="match status" value="1"/>
</dbReference>
<name>A0A383EJB1_9ZZZZ</name>
<dbReference type="AlphaFoldDB" id="A0A383EJB1"/>
<dbReference type="SUPFAM" id="SSF52540">
    <property type="entry name" value="P-loop containing nucleoside triphosphate hydrolases"/>
    <property type="match status" value="1"/>
</dbReference>
<evidence type="ECO:0000256" key="3">
    <source>
        <dbReference type="ARBA" id="ARBA00022801"/>
    </source>
</evidence>
<dbReference type="Gene3D" id="1.20.58.1480">
    <property type="match status" value="1"/>
</dbReference>
<dbReference type="InterPro" id="IPR027065">
    <property type="entry name" value="Lon_Prtase"/>
</dbReference>
<dbReference type="GO" id="GO:0005524">
    <property type="term" value="F:ATP binding"/>
    <property type="evidence" value="ECO:0007669"/>
    <property type="project" value="UniProtKB-KW"/>
</dbReference>
<dbReference type="FunFam" id="1.20.5.5270:FF:000002">
    <property type="entry name" value="Lon protease homolog"/>
    <property type="match status" value="1"/>
</dbReference>
<sequence>KLADYIASSIIGSQSERLQQVLDTVDPIERIRLVNQFLDDELDVLELDRKIDSKVRKSIEKTHKEFYLQEKMKEIQKELGRGDNPSEIEELREKIEKANASEEAKEKAEKELNRLQQMPPMSAEFGVIRTYLDWILSLPWDERTTSKFNIQQAEEILNEDHYGLEKPKERILEYLAVMKLVEKVKGPILCFVGPPGVGKTSLGKSVARSTDRNFIRMSLGGVRDESEIRG</sequence>
<reference evidence="8" key="1">
    <citation type="submission" date="2018-05" db="EMBL/GenBank/DDBJ databases">
        <authorList>
            <person name="Lanie J.A."/>
            <person name="Ng W.-L."/>
            <person name="Kazmierczak K.M."/>
            <person name="Andrzejewski T.M."/>
            <person name="Davidsen T.M."/>
            <person name="Wayne K.J."/>
            <person name="Tettelin H."/>
            <person name="Glass J.I."/>
            <person name="Rusch D."/>
            <person name="Podicherti R."/>
            <person name="Tsui H.-C.T."/>
            <person name="Winkler M.E."/>
        </authorList>
    </citation>
    <scope>NUCLEOTIDE SEQUENCE</scope>
</reference>
<dbReference type="EMBL" id="UINC01226495">
    <property type="protein sequence ID" value="SVE57002.1"/>
    <property type="molecule type" value="Genomic_DNA"/>
</dbReference>